<evidence type="ECO:0000256" key="13">
    <source>
        <dbReference type="SAM" id="Coils"/>
    </source>
</evidence>
<evidence type="ECO:0000256" key="6">
    <source>
        <dbReference type="ARBA" id="ARBA00022776"/>
    </source>
</evidence>
<reference evidence="15" key="1">
    <citation type="submission" date="2025-08" db="UniProtKB">
        <authorList>
            <consortium name="Ensembl"/>
        </authorList>
    </citation>
    <scope>IDENTIFICATION</scope>
</reference>
<keyword evidence="8 12" id="KW-0131">Cell cycle</keyword>
<proteinExistence type="inferred from homology"/>
<sequence>MSHVKEDEPILLERERKEFWIQFKSLCGSEHINQTWTLRESCKKSMTMLSDKWSKKLKEGDLMVDKIQEYTNEILQHKKCIEENQENLIEMVSSIKDEEKQQDDITDGIQQLKDELTRKKEITSNKTKASKEKVKRLRKAEALFKECLGLEIRRIYGDQLQFIFRYIDHKDPEKPYLFTLFINEQGDYEVSSCSPPLDCIAELQLKVRETGNFSAFITNFRKAFTALS</sequence>
<evidence type="ECO:0000313" key="15">
    <source>
        <dbReference type="Ensembl" id="ENSSPUP00000012063.1"/>
    </source>
</evidence>
<keyword evidence="16" id="KW-1185">Reference proteome</keyword>
<comment type="subunit">
    <text evidence="11">Component of the NDC80 complex, which is composed of ndc80, cdca1, spbc24 and spbc25. The NDC80 complex interacts with mis12 and zwint.</text>
</comment>
<dbReference type="Pfam" id="PF08234">
    <property type="entry name" value="Spindle_Spc25"/>
    <property type="match status" value="1"/>
</dbReference>
<dbReference type="InterPro" id="IPR045143">
    <property type="entry name" value="Spc25"/>
</dbReference>
<accession>A0A8D0L6Y1</accession>
<name>A0A8D0L6Y1_SPHPU</name>
<dbReference type="OMA" id="KNINEFW"/>
<comment type="similarity">
    <text evidence="2 12">Belongs to the SPC25 family.</text>
</comment>
<organism evidence="15 16">
    <name type="scientific">Sphenodon punctatus</name>
    <name type="common">Tuatara</name>
    <name type="synonym">Hatteria punctata</name>
    <dbReference type="NCBI Taxonomy" id="8508"/>
    <lineage>
        <taxon>Eukaryota</taxon>
        <taxon>Metazoa</taxon>
        <taxon>Chordata</taxon>
        <taxon>Craniata</taxon>
        <taxon>Vertebrata</taxon>
        <taxon>Euteleostomi</taxon>
        <taxon>Lepidosauria</taxon>
        <taxon>Sphenodontia</taxon>
        <taxon>Sphenodontidae</taxon>
        <taxon>Sphenodon</taxon>
    </lineage>
</organism>
<reference evidence="15" key="2">
    <citation type="submission" date="2025-09" db="UniProtKB">
        <authorList>
            <consortium name="Ensembl"/>
        </authorList>
    </citation>
    <scope>IDENTIFICATION</scope>
</reference>
<dbReference type="Proteomes" id="UP000694392">
    <property type="component" value="Unplaced"/>
</dbReference>
<evidence type="ECO:0000259" key="14">
    <source>
        <dbReference type="Pfam" id="PF08234"/>
    </source>
</evidence>
<evidence type="ECO:0000256" key="2">
    <source>
        <dbReference type="ARBA" id="ARBA00006379"/>
    </source>
</evidence>
<dbReference type="CDD" id="cd23784">
    <property type="entry name" value="RWD_Spc25"/>
    <property type="match status" value="1"/>
</dbReference>
<dbReference type="AlphaFoldDB" id="A0A8D0L6Y1"/>
<dbReference type="GO" id="GO:0051301">
    <property type="term" value="P:cell division"/>
    <property type="evidence" value="ECO:0007669"/>
    <property type="project" value="UniProtKB-UniRule"/>
</dbReference>
<dbReference type="GeneTree" id="ENSGT00390000002220"/>
<feature type="domain" description="Chromosome segregation protein Spc25 C-terminal" evidence="14">
    <location>
        <begin position="157"/>
        <end position="224"/>
    </location>
</feature>
<keyword evidence="7 13" id="KW-0175">Coiled coil</keyword>
<keyword evidence="12" id="KW-0995">Kinetochore</keyword>
<gene>
    <name evidence="15" type="primary">SPC25</name>
</gene>
<evidence type="ECO:0000256" key="3">
    <source>
        <dbReference type="ARBA" id="ARBA00013692"/>
    </source>
</evidence>
<dbReference type="GO" id="GO:0007052">
    <property type="term" value="P:mitotic spindle organization"/>
    <property type="evidence" value="ECO:0007669"/>
    <property type="project" value="Ensembl"/>
</dbReference>
<evidence type="ECO:0000256" key="4">
    <source>
        <dbReference type="ARBA" id="ARBA00022454"/>
    </source>
</evidence>
<keyword evidence="9 12" id="KW-0137">Centromere</keyword>
<dbReference type="GO" id="GO:0005634">
    <property type="term" value="C:nucleus"/>
    <property type="evidence" value="ECO:0007669"/>
    <property type="project" value="UniProtKB-SubCell"/>
</dbReference>
<evidence type="ECO:0000256" key="7">
    <source>
        <dbReference type="ARBA" id="ARBA00023054"/>
    </source>
</evidence>
<dbReference type="FunFam" id="3.30.457.50:FF:000001">
    <property type="entry name" value="Probable kinetochore protein spc25"/>
    <property type="match status" value="1"/>
</dbReference>
<dbReference type="PANTHER" id="PTHR14281">
    <property type="entry name" value="KINETOCHORE PROTEIN SPC25-RELATED"/>
    <property type="match status" value="1"/>
</dbReference>
<evidence type="ECO:0000256" key="11">
    <source>
        <dbReference type="ARBA" id="ARBA00065771"/>
    </source>
</evidence>
<comment type="subcellular location">
    <subcellularLocation>
        <location evidence="1">Chromosome</location>
        <location evidence="1">Centromere</location>
    </subcellularLocation>
    <subcellularLocation>
        <location evidence="12">Nucleus</location>
    </subcellularLocation>
    <subcellularLocation>
        <location evidence="12">Chromosome</location>
        <location evidence="12">Centromere</location>
        <location evidence="12">Kinetochore</location>
    </subcellularLocation>
</comment>
<feature type="coiled-coil region" evidence="13">
    <location>
        <begin position="67"/>
        <end position="115"/>
    </location>
</feature>
<keyword evidence="6 12" id="KW-0498">Mitosis</keyword>
<evidence type="ECO:0000256" key="1">
    <source>
        <dbReference type="ARBA" id="ARBA00004584"/>
    </source>
</evidence>
<evidence type="ECO:0000256" key="8">
    <source>
        <dbReference type="ARBA" id="ARBA00023306"/>
    </source>
</evidence>
<dbReference type="GO" id="GO:0031262">
    <property type="term" value="C:Ndc80 complex"/>
    <property type="evidence" value="ECO:0007669"/>
    <property type="project" value="Ensembl"/>
</dbReference>
<evidence type="ECO:0000256" key="12">
    <source>
        <dbReference type="RuleBase" id="RU367150"/>
    </source>
</evidence>
<dbReference type="GO" id="GO:0008608">
    <property type="term" value="P:attachment of spindle microtubules to kinetochore"/>
    <property type="evidence" value="ECO:0007669"/>
    <property type="project" value="Ensembl"/>
</dbReference>
<evidence type="ECO:0000256" key="9">
    <source>
        <dbReference type="ARBA" id="ARBA00023328"/>
    </source>
</evidence>
<dbReference type="InterPro" id="IPR013255">
    <property type="entry name" value="Spc25_C"/>
</dbReference>
<dbReference type="PANTHER" id="PTHR14281:SF0">
    <property type="entry name" value="KINETOCHORE PROTEIN SPC25"/>
    <property type="match status" value="1"/>
</dbReference>
<evidence type="ECO:0000313" key="16">
    <source>
        <dbReference type="Proteomes" id="UP000694392"/>
    </source>
</evidence>
<protein>
    <recommendedName>
        <fullName evidence="3 12">Kinetochore protein SPC25</fullName>
    </recommendedName>
</protein>
<dbReference type="GO" id="GO:0005829">
    <property type="term" value="C:cytosol"/>
    <property type="evidence" value="ECO:0007669"/>
    <property type="project" value="Ensembl"/>
</dbReference>
<keyword evidence="4 12" id="KW-0158">Chromosome</keyword>
<evidence type="ECO:0000256" key="5">
    <source>
        <dbReference type="ARBA" id="ARBA00022618"/>
    </source>
</evidence>
<keyword evidence="5 12" id="KW-0132">Cell division</keyword>
<evidence type="ECO:0000256" key="10">
    <source>
        <dbReference type="ARBA" id="ARBA00045419"/>
    </source>
</evidence>
<keyword evidence="12" id="KW-0539">Nucleus</keyword>
<dbReference type="Ensembl" id="ENSSPUT00000012862.1">
    <property type="protein sequence ID" value="ENSSPUP00000012063.1"/>
    <property type="gene ID" value="ENSSPUG00000009250.1"/>
</dbReference>
<comment type="function">
    <text evidence="10">Acts as a component of the essential kinetochore-associated NDC80 complex, which is required for chromosome segregation and spindle checkpoint activity. Required for kinetochore integrity and the organization of stable microtubule binding sites in the outer plate of the kinetochore. The NDC80 complex synergistically enhances the affinity of the SKA1 complex for microtubules and may allow the NDC80 complex to track depolymerizing microtubules.</text>
</comment>
<dbReference type="Gene3D" id="3.30.457.50">
    <property type="entry name" value="Chromosome segregation protein Spc25"/>
    <property type="match status" value="1"/>
</dbReference>